<dbReference type="Gene3D" id="1.20.58.160">
    <property type="match status" value="1"/>
</dbReference>
<dbReference type="GO" id="GO:0051666">
    <property type="term" value="P:actin cortical patch localization"/>
    <property type="evidence" value="ECO:0007669"/>
    <property type="project" value="TreeGrafter"/>
</dbReference>
<dbReference type="GO" id="GO:0043130">
    <property type="term" value="F:ubiquitin binding"/>
    <property type="evidence" value="ECO:0007669"/>
    <property type="project" value="InterPro"/>
</dbReference>
<dbReference type="InterPro" id="IPR038425">
    <property type="entry name" value="GAT_sf"/>
</dbReference>
<feature type="domain" description="GAT" evidence="5">
    <location>
        <begin position="159"/>
        <end position="252"/>
    </location>
</feature>
<protein>
    <recommendedName>
        <fullName evidence="8">GAT domain-containing protein</fullName>
    </recommendedName>
</protein>
<dbReference type="SUPFAM" id="SSF89009">
    <property type="entry name" value="GAT-like domain"/>
    <property type="match status" value="1"/>
</dbReference>
<dbReference type="GO" id="GO:0015031">
    <property type="term" value="P:protein transport"/>
    <property type="evidence" value="ECO:0007669"/>
    <property type="project" value="UniProtKB-KW"/>
</dbReference>
<dbReference type="InterPro" id="IPR002014">
    <property type="entry name" value="VHS_dom"/>
</dbReference>
<reference evidence="6" key="1">
    <citation type="journal article" date="2020" name="Fungal Divers.">
        <title>Resolving the Mortierellaceae phylogeny through synthesis of multi-gene phylogenetics and phylogenomics.</title>
        <authorList>
            <person name="Vandepol N."/>
            <person name="Liber J."/>
            <person name="Desiro A."/>
            <person name="Na H."/>
            <person name="Kennedy M."/>
            <person name="Barry K."/>
            <person name="Grigoriev I.V."/>
            <person name="Miller A.N."/>
            <person name="O'Donnell K."/>
            <person name="Stajich J.E."/>
            <person name="Bonito G."/>
        </authorList>
    </citation>
    <scope>NUCLEOTIDE SEQUENCE</scope>
    <source>
        <strain evidence="6">NRRL 28262</strain>
    </source>
</reference>
<dbReference type="GO" id="GO:0030479">
    <property type="term" value="C:actin cortical patch"/>
    <property type="evidence" value="ECO:0007669"/>
    <property type="project" value="TreeGrafter"/>
</dbReference>
<comment type="caution">
    <text evidence="6">The sequence shown here is derived from an EMBL/GenBank/DDBJ whole genome shotgun (WGS) entry which is preliminary data.</text>
</comment>
<proteinExistence type="predicted"/>
<evidence type="ECO:0000313" key="7">
    <source>
        <dbReference type="Proteomes" id="UP001194580"/>
    </source>
</evidence>
<dbReference type="Proteomes" id="UP001194580">
    <property type="component" value="Unassembled WGS sequence"/>
</dbReference>
<feature type="compositionally biased region" description="Low complexity" evidence="3">
    <location>
        <begin position="126"/>
        <end position="142"/>
    </location>
</feature>
<dbReference type="GO" id="GO:0007015">
    <property type="term" value="P:actin filament organization"/>
    <property type="evidence" value="ECO:0007669"/>
    <property type="project" value="InterPro"/>
</dbReference>
<dbReference type="SUPFAM" id="SSF48464">
    <property type="entry name" value="ENTH/VHS domain"/>
    <property type="match status" value="1"/>
</dbReference>
<dbReference type="InterPro" id="IPR004152">
    <property type="entry name" value="GAT_dom"/>
</dbReference>
<evidence type="ECO:0000256" key="2">
    <source>
        <dbReference type="ARBA" id="ARBA00022927"/>
    </source>
</evidence>
<dbReference type="InterPro" id="IPR008942">
    <property type="entry name" value="ENTH_VHS"/>
</dbReference>
<gene>
    <name evidence="6" type="ORF">BGZ95_005575</name>
</gene>
<dbReference type="AlphaFoldDB" id="A0AAD4DH22"/>
<evidence type="ECO:0000259" key="5">
    <source>
        <dbReference type="PROSITE" id="PS50909"/>
    </source>
</evidence>
<dbReference type="GO" id="GO:0007034">
    <property type="term" value="P:vacuolar transport"/>
    <property type="evidence" value="ECO:0007669"/>
    <property type="project" value="UniProtKB-ARBA"/>
</dbReference>
<dbReference type="PROSITE" id="PS50909">
    <property type="entry name" value="GAT"/>
    <property type="match status" value="1"/>
</dbReference>
<dbReference type="GO" id="GO:0035091">
    <property type="term" value="F:phosphatidylinositol binding"/>
    <property type="evidence" value="ECO:0007669"/>
    <property type="project" value="InterPro"/>
</dbReference>
<dbReference type="Pfam" id="PF03127">
    <property type="entry name" value="GAT"/>
    <property type="match status" value="1"/>
</dbReference>
<evidence type="ECO:0000313" key="6">
    <source>
        <dbReference type="EMBL" id="KAG0277649.1"/>
    </source>
</evidence>
<name>A0AAD4DH22_9FUNG</name>
<evidence type="ECO:0000259" key="4">
    <source>
        <dbReference type="PROSITE" id="PS50179"/>
    </source>
</evidence>
<organism evidence="6 7">
    <name type="scientific">Linnemannia exigua</name>
    <dbReference type="NCBI Taxonomy" id="604196"/>
    <lineage>
        <taxon>Eukaryota</taxon>
        <taxon>Fungi</taxon>
        <taxon>Fungi incertae sedis</taxon>
        <taxon>Mucoromycota</taxon>
        <taxon>Mortierellomycotina</taxon>
        <taxon>Mortierellomycetes</taxon>
        <taxon>Mortierellales</taxon>
        <taxon>Mortierellaceae</taxon>
        <taxon>Linnemannia</taxon>
    </lineage>
</organism>
<dbReference type="EMBL" id="JAAAIL010000258">
    <property type="protein sequence ID" value="KAG0277649.1"/>
    <property type="molecule type" value="Genomic_DNA"/>
</dbReference>
<keyword evidence="1" id="KW-0813">Transport</keyword>
<evidence type="ECO:0000256" key="1">
    <source>
        <dbReference type="ARBA" id="ARBA00022448"/>
    </source>
</evidence>
<evidence type="ECO:0000256" key="3">
    <source>
        <dbReference type="SAM" id="MobiDB-lite"/>
    </source>
</evidence>
<accession>A0AAD4DH22</accession>
<sequence>MRIFPKETNITPQIDILCNQSHFSTWTSLRLLCASVNSVDDGAKEAAKALRKALRTELPRHQMNAIITTNPQVKLCLMERLASWAAACSTDPSLIIIPNLYNGLVRDRVVPFYDPSAPGQYPAIQPVSSSPPNSPMSWASPSRQGSSTYPLIHPPTTRLSKNEIMQHAQIVKSSCQMLTETIAFTDPDTATKDDLALVREFRTKCMDLQRDTQLYLNEATSKPGFDEDCLSQLLFANEDIINAIKSHNDLMEKLHLNQASTISRQASVHVAATTTTTTATYVQAPVSHESSVSQPTSWPHQPTRTYSDETHFKVLMDQGAGVGSGYSNSNSDHQGSSAFSRGKTVVLSSSPPASSFAVASVAASEPSFDPFADDSHYVTESIPDQITAAIRNGKRPVLNTREEPMTEQERNMIQLAKAQSLVTPARMETSATSSSSSSSAAAAAAAAIASARPTAPSTHQLATPIV</sequence>
<dbReference type="PROSITE" id="PS50179">
    <property type="entry name" value="VHS"/>
    <property type="match status" value="1"/>
</dbReference>
<keyword evidence="7" id="KW-1185">Reference proteome</keyword>
<keyword evidence="2" id="KW-0653">Protein transport</keyword>
<dbReference type="InterPro" id="IPR045007">
    <property type="entry name" value="LSB5"/>
</dbReference>
<dbReference type="PANTHER" id="PTHR47789:SF1">
    <property type="entry name" value="LAS SEVENTEEN-BINDING PROTEIN 5"/>
    <property type="match status" value="1"/>
</dbReference>
<evidence type="ECO:0008006" key="8">
    <source>
        <dbReference type="Google" id="ProtNLM"/>
    </source>
</evidence>
<feature type="domain" description="VHS" evidence="4">
    <location>
        <begin position="26"/>
        <end position="76"/>
    </location>
</feature>
<dbReference type="PANTHER" id="PTHR47789">
    <property type="entry name" value="LAS SEVENTEEN-BINDING PROTEIN 5"/>
    <property type="match status" value="1"/>
</dbReference>
<feature type="region of interest" description="Disordered" evidence="3">
    <location>
        <begin position="123"/>
        <end position="149"/>
    </location>
</feature>
<dbReference type="GO" id="GO:0006897">
    <property type="term" value="P:endocytosis"/>
    <property type="evidence" value="ECO:0007669"/>
    <property type="project" value="InterPro"/>
</dbReference>